<comment type="catalytic activity">
    <reaction evidence="12 14">
        <text>riboflavin + ATP = FMN + ADP + H(+)</text>
        <dbReference type="Rhea" id="RHEA:14357"/>
        <dbReference type="ChEBI" id="CHEBI:15378"/>
        <dbReference type="ChEBI" id="CHEBI:30616"/>
        <dbReference type="ChEBI" id="CHEBI:57986"/>
        <dbReference type="ChEBI" id="CHEBI:58210"/>
        <dbReference type="ChEBI" id="CHEBI:456216"/>
        <dbReference type="EC" id="2.7.1.26"/>
    </reaction>
</comment>
<feature type="domain" description="Riboflavin kinase" evidence="15">
    <location>
        <begin position="182"/>
        <end position="312"/>
    </location>
</feature>
<keyword evidence="4 14" id="KW-0288">FMN</keyword>
<comment type="pathway">
    <text evidence="1 14">Cofactor biosynthesis; FAD biosynthesis; FAD from FMN: step 1/1.</text>
</comment>
<evidence type="ECO:0000256" key="14">
    <source>
        <dbReference type="PIRNR" id="PIRNR004491"/>
    </source>
</evidence>
<dbReference type="InterPro" id="IPR015864">
    <property type="entry name" value="FAD_synthase"/>
</dbReference>
<dbReference type="PANTHER" id="PTHR22749">
    <property type="entry name" value="RIBOFLAVIN KINASE/FMN ADENYLYLTRANSFERASE"/>
    <property type="match status" value="1"/>
</dbReference>
<dbReference type="InterPro" id="IPR002606">
    <property type="entry name" value="Riboflavin_kinase_bac"/>
</dbReference>
<dbReference type="SUPFAM" id="SSF52374">
    <property type="entry name" value="Nucleotidylyl transferase"/>
    <property type="match status" value="1"/>
</dbReference>
<evidence type="ECO:0000313" key="17">
    <source>
        <dbReference type="Proteomes" id="UP001589818"/>
    </source>
</evidence>
<dbReference type="InterPro" id="IPR014729">
    <property type="entry name" value="Rossmann-like_a/b/a_fold"/>
</dbReference>
<proteinExistence type="inferred from homology"/>
<dbReference type="CDD" id="cd02064">
    <property type="entry name" value="FAD_synthetase_N"/>
    <property type="match status" value="1"/>
</dbReference>
<dbReference type="InterPro" id="IPR004821">
    <property type="entry name" value="Cyt_trans-like"/>
</dbReference>
<dbReference type="Proteomes" id="UP001589818">
    <property type="component" value="Unassembled WGS sequence"/>
</dbReference>
<evidence type="ECO:0000256" key="3">
    <source>
        <dbReference type="ARBA" id="ARBA00022630"/>
    </source>
</evidence>
<dbReference type="EMBL" id="JBHLVF010000041">
    <property type="protein sequence ID" value="MFC0394507.1"/>
    <property type="molecule type" value="Genomic_DNA"/>
</dbReference>
<keyword evidence="10 14" id="KW-0067">ATP-binding</keyword>
<keyword evidence="9 14" id="KW-0274">FAD</keyword>
<dbReference type="InterPro" id="IPR023465">
    <property type="entry name" value="Riboflavin_kinase_dom_sf"/>
</dbReference>
<evidence type="ECO:0000259" key="15">
    <source>
        <dbReference type="SMART" id="SM00904"/>
    </source>
</evidence>
<evidence type="ECO:0000256" key="10">
    <source>
        <dbReference type="ARBA" id="ARBA00022840"/>
    </source>
</evidence>
<keyword evidence="8 14" id="KW-0418">Kinase</keyword>
<dbReference type="Pfam" id="PF06574">
    <property type="entry name" value="FAD_syn"/>
    <property type="match status" value="1"/>
</dbReference>
<dbReference type="Pfam" id="PF01687">
    <property type="entry name" value="Flavokinase"/>
    <property type="match status" value="1"/>
</dbReference>
<dbReference type="InterPro" id="IPR023468">
    <property type="entry name" value="Riboflavin_kinase"/>
</dbReference>
<accession>A0ABV6JG35</accession>
<dbReference type="PIRSF" id="PIRSF004491">
    <property type="entry name" value="FAD_Synth"/>
    <property type="match status" value="1"/>
</dbReference>
<dbReference type="NCBIfam" id="TIGR00125">
    <property type="entry name" value="cyt_tran_rel"/>
    <property type="match status" value="1"/>
</dbReference>
<dbReference type="GO" id="GO:0008531">
    <property type="term" value="F:riboflavin kinase activity"/>
    <property type="evidence" value="ECO:0007669"/>
    <property type="project" value="UniProtKB-EC"/>
</dbReference>
<evidence type="ECO:0000313" key="16">
    <source>
        <dbReference type="EMBL" id="MFC0394507.1"/>
    </source>
</evidence>
<comment type="catalytic activity">
    <reaction evidence="13 14">
        <text>FMN + ATP + H(+) = FAD + diphosphate</text>
        <dbReference type="Rhea" id="RHEA:17237"/>
        <dbReference type="ChEBI" id="CHEBI:15378"/>
        <dbReference type="ChEBI" id="CHEBI:30616"/>
        <dbReference type="ChEBI" id="CHEBI:33019"/>
        <dbReference type="ChEBI" id="CHEBI:57692"/>
        <dbReference type="ChEBI" id="CHEBI:58210"/>
        <dbReference type="EC" id="2.7.7.2"/>
    </reaction>
</comment>
<keyword evidence="6 14" id="KW-0548">Nucleotidyltransferase</keyword>
<name>A0ABV6JG35_9BACL</name>
<evidence type="ECO:0000256" key="9">
    <source>
        <dbReference type="ARBA" id="ARBA00022827"/>
    </source>
</evidence>
<protein>
    <recommendedName>
        <fullName evidence="14">Riboflavin biosynthesis protein</fullName>
    </recommendedName>
    <domain>
        <recommendedName>
            <fullName evidence="14">Riboflavin kinase</fullName>
            <ecNumber evidence="14">2.7.1.26</ecNumber>
        </recommendedName>
        <alternativeName>
            <fullName evidence="14">Flavokinase</fullName>
        </alternativeName>
    </domain>
    <domain>
        <recommendedName>
            <fullName evidence="14">FMN adenylyltransferase</fullName>
            <ecNumber evidence="14">2.7.7.2</ecNumber>
        </recommendedName>
        <alternativeName>
            <fullName evidence="14">FAD pyrophosphorylase</fullName>
        </alternativeName>
        <alternativeName>
            <fullName evidence="14">FAD synthase</fullName>
        </alternativeName>
    </domain>
</protein>
<comment type="similarity">
    <text evidence="14">Belongs to the ribF family.</text>
</comment>
<keyword evidence="17" id="KW-1185">Reference proteome</keyword>
<keyword evidence="7 14" id="KW-0547">Nucleotide-binding</keyword>
<gene>
    <name evidence="16" type="primary">ribF</name>
    <name evidence="16" type="ORF">ACFFJ8_24500</name>
</gene>
<evidence type="ECO:0000256" key="8">
    <source>
        <dbReference type="ARBA" id="ARBA00022777"/>
    </source>
</evidence>
<organism evidence="16 17">
    <name type="scientific">Paenibacillus mendelii</name>
    <dbReference type="NCBI Taxonomy" id="206163"/>
    <lineage>
        <taxon>Bacteria</taxon>
        <taxon>Bacillati</taxon>
        <taxon>Bacillota</taxon>
        <taxon>Bacilli</taxon>
        <taxon>Bacillales</taxon>
        <taxon>Paenibacillaceae</taxon>
        <taxon>Paenibacillus</taxon>
    </lineage>
</organism>
<dbReference type="EC" id="2.7.7.2" evidence="14"/>
<dbReference type="GO" id="GO:0003919">
    <property type="term" value="F:FMN adenylyltransferase activity"/>
    <property type="evidence" value="ECO:0007669"/>
    <property type="project" value="UniProtKB-EC"/>
</dbReference>
<dbReference type="EC" id="2.7.1.26" evidence="14"/>
<dbReference type="InterPro" id="IPR015865">
    <property type="entry name" value="Riboflavin_kinase_bac/euk"/>
</dbReference>
<dbReference type="SUPFAM" id="SSF82114">
    <property type="entry name" value="Riboflavin kinase-like"/>
    <property type="match status" value="1"/>
</dbReference>
<evidence type="ECO:0000256" key="4">
    <source>
        <dbReference type="ARBA" id="ARBA00022643"/>
    </source>
</evidence>
<keyword evidence="5 14" id="KW-0808">Transferase</keyword>
<evidence type="ECO:0000256" key="13">
    <source>
        <dbReference type="ARBA" id="ARBA00049494"/>
    </source>
</evidence>
<dbReference type="Gene3D" id="3.40.50.620">
    <property type="entry name" value="HUPs"/>
    <property type="match status" value="1"/>
</dbReference>
<reference evidence="16 17" key="1">
    <citation type="submission" date="2024-09" db="EMBL/GenBank/DDBJ databases">
        <authorList>
            <person name="Sun Q."/>
            <person name="Mori K."/>
        </authorList>
    </citation>
    <scope>NUCLEOTIDE SEQUENCE [LARGE SCALE GENOMIC DNA]</scope>
    <source>
        <strain evidence="16 17">CCM 4839</strain>
    </source>
</reference>
<evidence type="ECO:0000256" key="12">
    <source>
        <dbReference type="ARBA" id="ARBA00047880"/>
    </source>
</evidence>
<dbReference type="SMART" id="SM00904">
    <property type="entry name" value="Flavokinase"/>
    <property type="match status" value="1"/>
</dbReference>
<keyword evidence="3 14" id="KW-0285">Flavoprotein</keyword>
<dbReference type="PANTHER" id="PTHR22749:SF6">
    <property type="entry name" value="RIBOFLAVIN KINASE"/>
    <property type="match status" value="1"/>
</dbReference>
<keyword evidence="11" id="KW-0511">Multifunctional enzyme</keyword>
<comment type="pathway">
    <text evidence="2 14">Cofactor biosynthesis; FMN biosynthesis; FMN from riboflavin (ATP route): step 1/1.</text>
</comment>
<evidence type="ECO:0000256" key="6">
    <source>
        <dbReference type="ARBA" id="ARBA00022695"/>
    </source>
</evidence>
<dbReference type="NCBIfam" id="TIGR00083">
    <property type="entry name" value="ribF"/>
    <property type="match status" value="1"/>
</dbReference>
<evidence type="ECO:0000256" key="2">
    <source>
        <dbReference type="ARBA" id="ARBA00005201"/>
    </source>
</evidence>
<dbReference type="Gene3D" id="2.40.30.30">
    <property type="entry name" value="Riboflavin kinase-like"/>
    <property type="match status" value="1"/>
</dbReference>
<comment type="caution">
    <text evidence="16">The sequence shown here is derived from an EMBL/GenBank/DDBJ whole genome shotgun (WGS) entry which is preliminary data.</text>
</comment>
<evidence type="ECO:0000256" key="1">
    <source>
        <dbReference type="ARBA" id="ARBA00004726"/>
    </source>
</evidence>
<sequence length="325" mass="36130">MEVINITNLPPVNKEPLVLCLGQFDGLHRGHQYLLEQARQLLELDDTLAVWSFNLHPPVMKEEDKIGLSLLTPVAERRNLLVSYGVKKLYEGPSFIDPAEFSLETFVLEQAALLNVRQIVVGETFCVGNESASSVEMLQQLCNQIGTPVTVVPAIKYDGRAISSTTIREQVKAGQVGLANELLGRHYTIQGIVAHGNKIGRTLGFPTANLDHIDDYVEPSPGVYMGMTEIYDSKNDRMESWKCLISAGYRPTVGGKTYKVEAYLLDYSGDLYGQTISVSFVERLRGEIRFPSLDALIVQMHEDERKAREAFGMPTTRSVPVDSPL</sequence>
<evidence type="ECO:0000256" key="5">
    <source>
        <dbReference type="ARBA" id="ARBA00022679"/>
    </source>
</evidence>
<evidence type="ECO:0000256" key="11">
    <source>
        <dbReference type="ARBA" id="ARBA00023268"/>
    </source>
</evidence>
<evidence type="ECO:0000256" key="7">
    <source>
        <dbReference type="ARBA" id="ARBA00022741"/>
    </source>
</evidence>
<dbReference type="RefSeq" id="WP_204815636.1">
    <property type="nucleotide sequence ID" value="NZ_JANHOF010000001.1"/>
</dbReference>